<keyword evidence="3" id="KW-1185">Reference proteome</keyword>
<feature type="non-terminal residue" evidence="2">
    <location>
        <position position="1"/>
    </location>
</feature>
<proteinExistence type="predicted"/>
<organism evidence="2 3">
    <name type="scientific">Perkinsus olseni</name>
    <name type="common">Perkinsus atlanticus</name>
    <dbReference type="NCBI Taxonomy" id="32597"/>
    <lineage>
        <taxon>Eukaryota</taxon>
        <taxon>Sar</taxon>
        <taxon>Alveolata</taxon>
        <taxon>Perkinsozoa</taxon>
        <taxon>Perkinsea</taxon>
        <taxon>Perkinsida</taxon>
        <taxon>Perkinsidae</taxon>
        <taxon>Perkinsus</taxon>
    </lineage>
</organism>
<gene>
    <name evidence="1" type="ORF">FOZ62_004671</name>
    <name evidence="2" type="ORF">FOZ63_005192</name>
</gene>
<dbReference type="Proteomes" id="UP000574390">
    <property type="component" value="Unassembled WGS sequence"/>
</dbReference>
<reference evidence="3 4" key="1">
    <citation type="submission" date="2020-04" db="EMBL/GenBank/DDBJ databases">
        <title>Perkinsus olseni comparative genomics.</title>
        <authorList>
            <person name="Bogema D.R."/>
        </authorList>
    </citation>
    <scope>NUCLEOTIDE SEQUENCE [LARGE SCALE GENOMIC DNA]</scope>
    <source>
        <strain evidence="1">ATCC PRA-205</strain>
        <strain evidence="2 3">ATCC PRA-207</strain>
    </source>
</reference>
<evidence type="ECO:0000313" key="4">
    <source>
        <dbReference type="Proteomes" id="UP000574390"/>
    </source>
</evidence>
<dbReference type="Proteomes" id="UP000553632">
    <property type="component" value="Unassembled WGS sequence"/>
</dbReference>
<dbReference type="AlphaFoldDB" id="A0A7J6QKY9"/>
<sequence>FALPFVLTNAKSQFVISLPTDVKVDSSEFQKVVGDEVRIIRESDDELQARKDQLYNVFKPAFPDGNCCPLASHFVSVYLPMGHIKSVQPNDEKFEKKFRDSLSVATCEMLCGLVWSTLETLFCRLDPYFSAMHCEGYGGGAKSPKGFVTADSLPAGTYKAVKQNGTICPELPDLTDFEMVVTNGDEGQLVKLM</sequence>
<protein>
    <submittedName>
        <fullName evidence="2">Uncharacterized protein</fullName>
    </submittedName>
</protein>
<feature type="non-terminal residue" evidence="2">
    <location>
        <position position="193"/>
    </location>
</feature>
<dbReference type="EMBL" id="JABANO010032236">
    <property type="protein sequence ID" value="KAF4708928.1"/>
    <property type="molecule type" value="Genomic_DNA"/>
</dbReference>
<dbReference type="EMBL" id="JABANM010029478">
    <property type="protein sequence ID" value="KAF4707935.1"/>
    <property type="molecule type" value="Genomic_DNA"/>
</dbReference>
<evidence type="ECO:0000313" key="2">
    <source>
        <dbReference type="EMBL" id="KAF4708928.1"/>
    </source>
</evidence>
<evidence type="ECO:0000313" key="3">
    <source>
        <dbReference type="Proteomes" id="UP000553632"/>
    </source>
</evidence>
<accession>A0A7J6QKY9</accession>
<evidence type="ECO:0000313" key="1">
    <source>
        <dbReference type="EMBL" id="KAF4707935.1"/>
    </source>
</evidence>
<comment type="caution">
    <text evidence="2">The sequence shown here is derived from an EMBL/GenBank/DDBJ whole genome shotgun (WGS) entry which is preliminary data.</text>
</comment>
<name>A0A7J6QKY9_PEROL</name>